<keyword evidence="5" id="KW-0812">Transmembrane</keyword>
<organism evidence="13 14">
    <name type="scientific">Paraburkholderia humisilvae</name>
    <dbReference type="NCBI Taxonomy" id="627669"/>
    <lineage>
        <taxon>Bacteria</taxon>
        <taxon>Pseudomonadati</taxon>
        <taxon>Pseudomonadota</taxon>
        <taxon>Betaproteobacteria</taxon>
        <taxon>Burkholderiales</taxon>
        <taxon>Burkholderiaceae</taxon>
        <taxon>Paraburkholderia</taxon>
    </lineage>
</organism>
<dbReference type="GO" id="GO:0034220">
    <property type="term" value="P:monoatomic ion transmembrane transport"/>
    <property type="evidence" value="ECO:0007669"/>
    <property type="project" value="InterPro"/>
</dbReference>
<dbReference type="Gene3D" id="2.40.160.10">
    <property type="entry name" value="Porin"/>
    <property type="match status" value="1"/>
</dbReference>
<dbReference type="GO" id="GO:0046930">
    <property type="term" value="C:pore complex"/>
    <property type="evidence" value="ECO:0007669"/>
    <property type="project" value="UniProtKB-KW"/>
</dbReference>
<evidence type="ECO:0000256" key="3">
    <source>
        <dbReference type="ARBA" id="ARBA00022448"/>
    </source>
</evidence>
<sequence length="390" mass="40790">MKRMILTAASLVAMTSVAHAQSSVTLFGTLDTGVAFFSNQHGAQGSGNTFQLTSGNQSGDRWGLQGNEDLGAGLSAVFKLESGFNINNGALGQGQRIFGRTAMVGLSSAAYGSVTLGRQYDPLVDLLQPLTDDDTFGSAFATPGDIDNYDDSYRTNNSIKYTSPNYAGFQWSSMYALGGVPGSPSAGQTYAVAAAYNHGPFGFGVGYFHANSDNGSAATFDGLNPSADSFAIDSPAISGGFVSANSMQIIRATGDYAFGPFTVGLAYSNVAYHDYATAEGRDNSTKFNTGQAFLNYQVTPAVTLGAGYNYTKGSGNDVTASYNQFTVGADYYLSRRTDLYALAGYQKASGDTFSASTGELVTAVASMGDFGNDASTDKQAMAMIGVRHKF</sequence>
<gene>
    <name evidence="13" type="ORF">LMG29542_00839</name>
</gene>
<keyword evidence="14" id="KW-1185">Reference proteome</keyword>
<evidence type="ECO:0000256" key="10">
    <source>
        <dbReference type="ARBA" id="ARBA00023237"/>
    </source>
</evidence>
<evidence type="ECO:0000256" key="2">
    <source>
        <dbReference type="ARBA" id="ARBA00011233"/>
    </source>
</evidence>
<keyword evidence="8" id="KW-0626">Porin</keyword>
<reference evidence="13 14" key="1">
    <citation type="submission" date="2020-04" db="EMBL/GenBank/DDBJ databases">
        <authorList>
            <person name="De Canck E."/>
        </authorList>
    </citation>
    <scope>NUCLEOTIDE SEQUENCE [LARGE SCALE GENOMIC DNA]</scope>
    <source>
        <strain evidence="13 14">LMG 29542</strain>
    </source>
</reference>
<dbReference type="InterPro" id="IPR002299">
    <property type="entry name" value="Porin_Neis"/>
</dbReference>
<dbReference type="AlphaFoldDB" id="A0A6J5D6P9"/>
<evidence type="ECO:0000256" key="6">
    <source>
        <dbReference type="ARBA" id="ARBA00022729"/>
    </source>
</evidence>
<feature type="chain" id="PRO_5026799034" evidence="11">
    <location>
        <begin position="21"/>
        <end position="390"/>
    </location>
</feature>
<evidence type="ECO:0000256" key="1">
    <source>
        <dbReference type="ARBA" id="ARBA00004571"/>
    </source>
</evidence>
<dbReference type="GO" id="GO:0015288">
    <property type="term" value="F:porin activity"/>
    <property type="evidence" value="ECO:0007669"/>
    <property type="project" value="UniProtKB-KW"/>
</dbReference>
<evidence type="ECO:0000313" key="14">
    <source>
        <dbReference type="Proteomes" id="UP000494363"/>
    </source>
</evidence>
<feature type="signal peptide" evidence="11">
    <location>
        <begin position="1"/>
        <end position="20"/>
    </location>
</feature>
<evidence type="ECO:0000259" key="12">
    <source>
        <dbReference type="Pfam" id="PF13609"/>
    </source>
</evidence>
<dbReference type="Pfam" id="PF13609">
    <property type="entry name" value="Porin_4"/>
    <property type="match status" value="1"/>
</dbReference>
<comment type="subunit">
    <text evidence="2">Homotrimer.</text>
</comment>
<keyword evidence="3" id="KW-0813">Transport</keyword>
<dbReference type="CDD" id="cd00342">
    <property type="entry name" value="gram_neg_porins"/>
    <property type="match status" value="1"/>
</dbReference>
<dbReference type="PANTHER" id="PTHR34501">
    <property type="entry name" value="PROTEIN YDDL-RELATED"/>
    <property type="match status" value="1"/>
</dbReference>
<dbReference type="RefSeq" id="WP_175225186.1">
    <property type="nucleotide sequence ID" value="NZ_CADIKH010000003.1"/>
</dbReference>
<feature type="domain" description="Porin" evidence="12">
    <location>
        <begin position="8"/>
        <end position="350"/>
    </location>
</feature>
<evidence type="ECO:0000313" key="13">
    <source>
        <dbReference type="EMBL" id="CAB3749034.1"/>
    </source>
</evidence>
<keyword evidence="9" id="KW-0472">Membrane</keyword>
<name>A0A6J5D6P9_9BURK</name>
<dbReference type="InterPro" id="IPR023614">
    <property type="entry name" value="Porin_dom_sf"/>
</dbReference>
<keyword evidence="10" id="KW-0998">Cell outer membrane</keyword>
<dbReference type="PRINTS" id="PR00182">
    <property type="entry name" value="ECOLNEIPORIN"/>
</dbReference>
<keyword evidence="7" id="KW-0406">Ion transport</keyword>
<keyword evidence="4" id="KW-1134">Transmembrane beta strand</keyword>
<protein>
    <submittedName>
        <fullName evidence="13">Outer membrane porin protein</fullName>
    </submittedName>
</protein>
<dbReference type="InterPro" id="IPR001702">
    <property type="entry name" value="Porin_Gram-ve"/>
</dbReference>
<evidence type="ECO:0000256" key="9">
    <source>
        <dbReference type="ARBA" id="ARBA00023136"/>
    </source>
</evidence>
<dbReference type="GO" id="GO:0009279">
    <property type="term" value="C:cell outer membrane"/>
    <property type="evidence" value="ECO:0007669"/>
    <property type="project" value="UniProtKB-SubCell"/>
</dbReference>
<accession>A0A6J5D6P9</accession>
<dbReference type="PRINTS" id="PR00184">
    <property type="entry name" value="NEISSPPORIN"/>
</dbReference>
<comment type="subcellular location">
    <subcellularLocation>
        <location evidence="1">Cell outer membrane</location>
        <topology evidence="1">Multi-pass membrane protein</topology>
    </subcellularLocation>
</comment>
<dbReference type="InterPro" id="IPR050298">
    <property type="entry name" value="Gram-neg_bact_OMP"/>
</dbReference>
<dbReference type="PANTHER" id="PTHR34501:SF9">
    <property type="entry name" value="MAJOR OUTER MEMBRANE PROTEIN P.IA"/>
    <property type="match status" value="1"/>
</dbReference>
<evidence type="ECO:0000256" key="4">
    <source>
        <dbReference type="ARBA" id="ARBA00022452"/>
    </source>
</evidence>
<proteinExistence type="predicted"/>
<dbReference type="InterPro" id="IPR033900">
    <property type="entry name" value="Gram_neg_porin_domain"/>
</dbReference>
<evidence type="ECO:0000256" key="8">
    <source>
        <dbReference type="ARBA" id="ARBA00023114"/>
    </source>
</evidence>
<dbReference type="SUPFAM" id="SSF56935">
    <property type="entry name" value="Porins"/>
    <property type="match status" value="1"/>
</dbReference>
<evidence type="ECO:0000256" key="11">
    <source>
        <dbReference type="SAM" id="SignalP"/>
    </source>
</evidence>
<evidence type="ECO:0000256" key="5">
    <source>
        <dbReference type="ARBA" id="ARBA00022692"/>
    </source>
</evidence>
<dbReference type="EMBL" id="CADIKH010000003">
    <property type="protein sequence ID" value="CAB3749034.1"/>
    <property type="molecule type" value="Genomic_DNA"/>
</dbReference>
<dbReference type="Proteomes" id="UP000494363">
    <property type="component" value="Unassembled WGS sequence"/>
</dbReference>
<evidence type="ECO:0000256" key="7">
    <source>
        <dbReference type="ARBA" id="ARBA00023065"/>
    </source>
</evidence>
<keyword evidence="6 11" id="KW-0732">Signal</keyword>